<feature type="domain" description="ThuA-like" evidence="1">
    <location>
        <begin position="45"/>
        <end position="228"/>
    </location>
</feature>
<dbReference type="RefSeq" id="WP_179547094.1">
    <property type="nucleotide sequence ID" value="NZ_BSEW01000001.1"/>
</dbReference>
<dbReference type="Pfam" id="PF06283">
    <property type="entry name" value="ThuA"/>
    <property type="match status" value="1"/>
</dbReference>
<organism evidence="2 3">
    <name type="scientific">Herbiconiux flava</name>
    <dbReference type="NCBI Taxonomy" id="881268"/>
    <lineage>
        <taxon>Bacteria</taxon>
        <taxon>Bacillati</taxon>
        <taxon>Actinomycetota</taxon>
        <taxon>Actinomycetes</taxon>
        <taxon>Micrococcales</taxon>
        <taxon>Microbacteriaceae</taxon>
        <taxon>Herbiconiux</taxon>
    </lineage>
</organism>
<keyword evidence="3" id="KW-1185">Reference proteome</keyword>
<accession>A0A852SM26</accession>
<dbReference type="AlphaFoldDB" id="A0A852SM26"/>
<evidence type="ECO:0000313" key="2">
    <source>
        <dbReference type="EMBL" id="NYD69839.1"/>
    </source>
</evidence>
<dbReference type="InterPro" id="IPR029062">
    <property type="entry name" value="Class_I_gatase-like"/>
</dbReference>
<dbReference type="EMBL" id="JACCBM010000001">
    <property type="protein sequence ID" value="NYD69839.1"/>
    <property type="molecule type" value="Genomic_DNA"/>
</dbReference>
<protein>
    <recommendedName>
        <fullName evidence="1">ThuA-like domain-containing protein</fullName>
    </recommendedName>
</protein>
<comment type="caution">
    <text evidence="2">The sequence shown here is derived from an EMBL/GenBank/DDBJ whole genome shotgun (WGS) entry which is preliminary data.</text>
</comment>
<evidence type="ECO:0000313" key="3">
    <source>
        <dbReference type="Proteomes" id="UP000549913"/>
    </source>
</evidence>
<dbReference type="SUPFAM" id="SSF52317">
    <property type="entry name" value="Class I glutamine amidotransferase-like"/>
    <property type="match status" value="1"/>
</dbReference>
<name>A0A852SM26_9MICO</name>
<dbReference type="Gene3D" id="3.40.50.880">
    <property type="match status" value="1"/>
</dbReference>
<sequence length="230" mass="24228">MTDAATTTATGRPLAVVVLVGEAEHGDPWHALDQTGRRAAEVIADELGQAVSVRLARTSDDAETLLDGADVAVLDVSGDLAEPETDSSALVDALSAHLSAGRGLLALHSSAIAFRDDPRWAALLGGRWVPGVTMHPQIGHALVQTSGVVGAPPESDFVLYDERYTHLETDEGVEVLAFHTEDGIAHPLVWRAEAPGRGRVAYDALGHGVESFDSAKHRALLAALVRWVAS</sequence>
<evidence type="ECO:0000259" key="1">
    <source>
        <dbReference type="Pfam" id="PF06283"/>
    </source>
</evidence>
<reference evidence="2 3" key="1">
    <citation type="submission" date="2020-07" db="EMBL/GenBank/DDBJ databases">
        <title>Sequencing the genomes of 1000 actinobacteria strains.</title>
        <authorList>
            <person name="Klenk H.-P."/>
        </authorList>
    </citation>
    <scope>NUCLEOTIDE SEQUENCE [LARGE SCALE GENOMIC DNA]</scope>
    <source>
        <strain evidence="2 3">DSM 26474</strain>
    </source>
</reference>
<proteinExistence type="predicted"/>
<dbReference type="InterPro" id="IPR029010">
    <property type="entry name" value="ThuA-like"/>
</dbReference>
<dbReference type="Proteomes" id="UP000549913">
    <property type="component" value="Unassembled WGS sequence"/>
</dbReference>
<gene>
    <name evidence="2" type="ORF">BJ984_000997</name>
</gene>